<evidence type="ECO:0000313" key="10">
    <source>
        <dbReference type="Proteomes" id="UP000290189"/>
    </source>
</evidence>
<dbReference type="FunFam" id="3.20.20.10:FF:000018">
    <property type="entry name" value="Pyridoxal phosphate homeostasis protein"/>
    <property type="match status" value="1"/>
</dbReference>
<feature type="modified residue" description="N6-(pyridoxal phosphate)lysine" evidence="2 3">
    <location>
        <position position="36"/>
    </location>
</feature>
<feature type="domain" description="Alanine racemase N-terminal" evidence="6">
    <location>
        <begin position="16"/>
        <end position="231"/>
    </location>
</feature>
<dbReference type="HAMAP" id="MF_02087">
    <property type="entry name" value="PLP_homeostasis"/>
    <property type="match status" value="1"/>
</dbReference>
<dbReference type="GO" id="GO:0030170">
    <property type="term" value="F:pyridoxal phosphate binding"/>
    <property type="evidence" value="ECO:0007669"/>
    <property type="project" value="UniProtKB-UniRule"/>
</dbReference>
<dbReference type="AlphaFoldDB" id="A0A0G4IMC1"/>
<evidence type="ECO:0000313" key="9">
    <source>
        <dbReference type="Proteomes" id="UP000039324"/>
    </source>
</evidence>
<dbReference type="SUPFAM" id="SSF51419">
    <property type="entry name" value="PLP-binding barrel"/>
    <property type="match status" value="1"/>
</dbReference>
<evidence type="ECO:0000259" key="6">
    <source>
        <dbReference type="Pfam" id="PF01168"/>
    </source>
</evidence>
<comment type="function">
    <text evidence="2">Pyridoxal 5'-phosphate (PLP)-binding protein, which may be involved in intracellular homeostatic regulation of pyridoxal 5'-phosphate (PLP), the active form of vitamin B6.</text>
</comment>
<evidence type="ECO:0000313" key="8">
    <source>
        <dbReference type="EMBL" id="SPQ99181.1"/>
    </source>
</evidence>
<proteinExistence type="inferred from homology"/>
<protein>
    <recommendedName>
        <fullName evidence="2">Pyridoxal phosphate homeostasis protein</fullName>
        <shortName evidence="2">PLP homeostasis protein</shortName>
    </recommendedName>
</protein>
<dbReference type="Pfam" id="PF01168">
    <property type="entry name" value="Ala_racemase_N"/>
    <property type="match status" value="1"/>
</dbReference>
<organism evidence="7 9">
    <name type="scientific">Plasmodiophora brassicae</name>
    <name type="common">Clubroot disease agent</name>
    <dbReference type="NCBI Taxonomy" id="37360"/>
    <lineage>
        <taxon>Eukaryota</taxon>
        <taxon>Sar</taxon>
        <taxon>Rhizaria</taxon>
        <taxon>Endomyxa</taxon>
        <taxon>Phytomyxea</taxon>
        <taxon>Plasmodiophorida</taxon>
        <taxon>Plasmodiophoridae</taxon>
        <taxon>Plasmodiophora</taxon>
    </lineage>
</organism>
<feature type="region of interest" description="Disordered" evidence="5">
    <location>
        <begin position="233"/>
        <end position="277"/>
    </location>
</feature>
<evidence type="ECO:0000256" key="4">
    <source>
        <dbReference type="RuleBase" id="RU004514"/>
    </source>
</evidence>
<evidence type="ECO:0000256" key="5">
    <source>
        <dbReference type="SAM" id="MobiDB-lite"/>
    </source>
</evidence>
<dbReference type="Proteomes" id="UP000290189">
    <property type="component" value="Unassembled WGS sequence"/>
</dbReference>
<dbReference type="CDD" id="cd06822">
    <property type="entry name" value="PLPDE_III_YBL036c_euk"/>
    <property type="match status" value="1"/>
</dbReference>
<dbReference type="PIRSF" id="PIRSF004848">
    <property type="entry name" value="YBL036c_PLPDEIII"/>
    <property type="match status" value="1"/>
</dbReference>
<dbReference type="OMA" id="PLEWHMI"/>
<keyword evidence="9" id="KW-1185">Reference proteome</keyword>
<comment type="similarity">
    <text evidence="2 4">Belongs to the pyridoxal phosphate-binding protein YggS/PROSC family.</text>
</comment>
<sequence length="277" mass="30962">MPPNVYENVRSVLQRISAASAMSPGRQGVSLVAVSKSKPAAAIREAYRAGQRVFGENYINEMRNKQDMLRDLDDLEWHFIGHLQMNKCKKLVRCPRLSCVQSVDSIRVANKLQQACHYWPPLSKAILDVFIQVKTSEENTKSGCTIENLLPLAWNIVRMCPRLRLAGLMTIGEYGDDTCFDRLAACRSEVANSLGMAEDELHLSMGMSDDFETAIRYGATTVRVGTTIFGPRHEIYRPSSDEPDDGATAANDESDENDDHDDDKSNEDDDPKNKADM</sequence>
<geneLocation type="mitochondrion" evidence="8"/>
<keyword evidence="8" id="KW-0496">Mitochondrion</keyword>
<feature type="compositionally biased region" description="Acidic residues" evidence="5">
    <location>
        <begin position="252"/>
        <end position="270"/>
    </location>
</feature>
<evidence type="ECO:0000256" key="3">
    <source>
        <dbReference type="PIRSR" id="PIRSR004848-1"/>
    </source>
</evidence>
<name>A0A0G4IMC1_PLABS</name>
<dbReference type="OrthoDB" id="10264196at2759"/>
<dbReference type="NCBIfam" id="TIGR00044">
    <property type="entry name" value="YggS family pyridoxal phosphate-dependent enzyme"/>
    <property type="match status" value="1"/>
</dbReference>
<dbReference type="EMBL" id="OVEO01000011">
    <property type="protein sequence ID" value="SPQ99181.1"/>
    <property type="molecule type" value="Genomic_DNA"/>
</dbReference>
<keyword evidence="1 2" id="KW-0663">Pyridoxal phosphate</keyword>
<dbReference type="InterPro" id="IPR029066">
    <property type="entry name" value="PLP-binding_barrel"/>
</dbReference>
<evidence type="ECO:0000256" key="2">
    <source>
        <dbReference type="HAMAP-Rule" id="MF_03225"/>
    </source>
</evidence>
<comment type="cofactor">
    <cofactor evidence="3">
        <name>pyridoxal 5'-phosphate</name>
        <dbReference type="ChEBI" id="CHEBI:597326"/>
    </cofactor>
</comment>
<dbReference type="InterPro" id="IPR001608">
    <property type="entry name" value="Ala_racemase_N"/>
</dbReference>
<gene>
    <name evidence="7" type="ORF">PBRA_004918</name>
    <name evidence="8" type="ORF">PLBR_LOCUS6396</name>
</gene>
<dbReference type="STRING" id="37360.A0A0G4IMC1"/>
<dbReference type="PANTHER" id="PTHR10146">
    <property type="entry name" value="PROLINE SYNTHETASE CO-TRANSCRIBED BACTERIAL HOMOLOG PROTEIN"/>
    <property type="match status" value="1"/>
</dbReference>
<evidence type="ECO:0000256" key="1">
    <source>
        <dbReference type="ARBA" id="ARBA00022898"/>
    </source>
</evidence>
<dbReference type="PROSITE" id="PS01211">
    <property type="entry name" value="UPF0001"/>
    <property type="match status" value="1"/>
</dbReference>
<accession>A0A0G4IMC1</accession>
<dbReference type="Proteomes" id="UP000039324">
    <property type="component" value="Unassembled WGS sequence"/>
</dbReference>
<dbReference type="Gene3D" id="3.20.20.10">
    <property type="entry name" value="Alanine racemase"/>
    <property type="match status" value="1"/>
</dbReference>
<dbReference type="InterPro" id="IPR011078">
    <property type="entry name" value="PyrdxlP_homeostasis"/>
</dbReference>
<reference evidence="7 9" key="1">
    <citation type="submission" date="2015-02" db="EMBL/GenBank/DDBJ databases">
        <authorList>
            <person name="Chooi Y.-H."/>
        </authorList>
    </citation>
    <scope>NUCLEOTIDE SEQUENCE [LARGE SCALE GENOMIC DNA]</scope>
    <source>
        <strain evidence="7">E3</strain>
    </source>
</reference>
<dbReference type="PANTHER" id="PTHR10146:SF14">
    <property type="entry name" value="PYRIDOXAL PHOSPHATE HOMEOSTASIS PROTEIN"/>
    <property type="match status" value="1"/>
</dbReference>
<dbReference type="EMBL" id="CDSF01000057">
    <property type="protein sequence ID" value="CEO96247.1"/>
    <property type="molecule type" value="Genomic_DNA"/>
</dbReference>
<reference evidence="8 10" key="2">
    <citation type="submission" date="2018-03" db="EMBL/GenBank/DDBJ databases">
        <authorList>
            <person name="Fogelqvist J."/>
        </authorList>
    </citation>
    <scope>NUCLEOTIDE SEQUENCE [LARGE SCALE GENOMIC DNA]</scope>
</reference>
<evidence type="ECO:0000313" key="7">
    <source>
        <dbReference type="EMBL" id="CEO96247.1"/>
    </source>
</evidence>